<evidence type="ECO:0000256" key="1">
    <source>
        <dbReference type="ARBA" id="ARBA00022630"/>
    </source>
</evidence>
<dbReference type="AlphaFoldDB" id="A0A939FPJ3"/>
<name>A0A939FPJ3_9ACTN</name>
<dbReference type="PRINTS" id="PR00368">
    <property type="entry name" value="FADPNR"/>
</dbReference>
<keyword evidence="2" id="KW-0560">Oxidoreductase</keyword>
<dbReference type="RefSeq" id="WP_086574317.1">
    <property type="nucleotide sequence ID" value="NZ_JAFMOF010000002.1"/>
</dbReference>
<dbReference type="SUPFAM" id="SSF51905">
    <property type="entry name" value="FAD/NAD(P)-binding domain"/>
    <property type="match status" value="1"/>
</dbReference>
<evidence type="ECO:0000259" key="4">
    <source>
        <dbReference type="Pfam" id="PF07992"/>
    </source>
</evidence>
<dbReference type="EMBL" id="JAFMOF010000002">
    <property type="protein sequence ID" value="MBO0654529.1"/>
    <property type="molecule type" value="Genomic_DNA"/>
</dbReference>
<keyword evidence="1" id="KW-0285">Flavoprotein</keyword>
<dbReference type="PRINTS" id="PR00469">
    <property type="entry name" value="PNDRDTASEII"/>
</dbReference>
<sequence length="590" mass="63038">MHTVRHAIALSDPDPLRRLKLQEFFAKWYGEQFTVVPTAQAEDTAQMVDALTQEGIDVVLVAAVGDEPGASAVLERAGAAGEEPGRLWLVPDSEGEAVAPHDSAPARLPFTTDTLAELAPRVVDDAIADWWEHATPDQRDGLERVTVKAPHRSLKAFEIRAFLSGSGFVIKWQKPNPATDENVYVTVPGVQEPLKNPSLARLAVALKLVDPAEDNAWFDIIIVGGGPAGLSAAVYAGTEGLKTLVIEDDVPGGQVGPSTEIANYFGFPDGIAGFELARRALKQARKYKVAWQPAHQATALRIGDSKKPHEVTVGGTETHTYKAGAVVLASGLKPTRMDVPGLKPLLGRGVYYSALAVDAPETTGDRVAIVGGGNSAGQAALHFAKYAKDVTIIIRGDSIKQKMSDYLVKRIEVQKNIHVWTNSNVSRCKPDAGNELASLEITHNQTDEVRYLDARWLYLMLGGKPDIGWVGKDAKGKIAVSAVSGAVLTGMNIPGHAKALVKVAELAQKEGEQKGHTGDKLVKHIETAVQKARAANNETSVPGVYAAGDVQYGVPPRVGSAVGQGAAVLGELFRYIAKYPHLFPSFQPKS</sequence>
<keyword evidence="6" id="KW-1185">Reference proteome</keyword>
<dbReference type="GO" id="GO:0004791">
    <property type="term" value="F:thioredoxin-disulfide reductase (NADPH) activity"/>
    <property type="evidence" value="ECO:0007669"/>
    <property type="project" value="UniProtKB-EC"/>
</dbReference>
<evidence type="ECO:0000313" key="5">
    <source>
        <dbReference type="EMBL" id="MBO0654529.1"/>
    </source>
</evidence>
<dbReference type="Gene3D" id="3.50.50.60">
    <property type="entry name" value="FAD/NAD(P)-binding domain"/>
    <property type="match status" value="3"/>
</dbReference>
<evidence type="ECO:0000313" key="6">
    <source>
        <dbReference type="Proteomes" id="UP000664781"/>
    </source>
</evidence>
<feature type="domain" description="FAD/NAD(P)-binding" evidence="4">
    <location>
        <begin position="218"/>
        <end position="470"/>
    </location>
</feature>
<protein>
    <submittedName>
        <fullName evidence="5">FAD-dependent oxidoreductase</fullName>
    </submittedName>
</protein>
<organism evidence="5 6">
    <name type="scientific">Streptomyces triculaminicus</name>
    <dbReference type="NCBI Taxonomy" id="2816232"/>
    <lineage>
        <taxon>Bacteria</taxon>
        <taxon>Bacillati</taxon>
        <taxon>Actinomycetota</taxon>
        <taxon>Actinomycetes</taxon>
        <taxon>Kitasatosporales</taxon>
        <taxon>Streptomycetaceae</taxon>
        <taxon>Streptomyces</taxon>
    </lineage>
</organism>
<dbReference type="Pfam" id="PF07992">
    <property type="entry name" value="Pyr_redox_2"/>
    <property type="match status" value="1"/>
</dbReference>
<evidence type="ECO:0000256" key="2">
    <source>
        <dbReference type="ARBA" id="ARBA00023002"/>
    </source>
</evidence>
<dbReference type="InterPro" id="IPR050097">
    <property type="entry name" value="Ferredoxin-NADP_redctase_2"/>
</dbReference>
<dbReference type="PANTHER" id="PTHR48105">
    <property type="entry name" value="THIOREDOXIN REDUCTASE 1-RELATED-RELATED"/>
    <property type="match status" value="1"/>
</dbReference>
<comment type="caution">
    <text evidence="5">The sequence shown here is derived from an EMBL/GenBank/DDBJ whole genome shotgun (WGS) entry which is preliminary data.</text>
</comment>
<accession>A0A939FPJ3</accession>
<comment type="catalytic activity">
    <reaction evidence="3">
        <text>[thioredoxin]-dithiol + NADP(+) = [thioredoxin]-disulfide + NADPH + H(+)</text>
        <dbReference type="Rhea" id="RHEA:20345"/>
        <dbReference type="Rhea" id="RHEA-COMP:10698"/>
        <dbReference type="Rhea" id="RHEA-COMP:10700"/>
        <dbReference type="ChEBI" id="CHEBI:15378"/>
        <dbReference type="ChEBI" id="CHEBI:29950"/>
        <dbReference type="ChEBI" id="CHEBI:50058"/>
        <dbReference type="ChEBI" id="CHEBI:57783"/>
        <dbReference type="ChEBI" id="CHEBI:58349"/>
        <dbReference type="EC" id="1.8.1.9"/>
    </reaction>
</comment>
<reference evidence="5" key="1">
    <citation type="submission" date="2021-03" db="EMBL/GenBank/DDBJ databases">
        <title>Streptomyces strains.</title>
        <authorList>
            <person name="Lund M.B."/>
            <person name="Toerring T."/>
        </authorList>
    </citation>
    <scope>NUCLEOTIDE SEQUENCE</scope>
    <source>
        <strain evidence="5">JCM 4242</strain>
    </source>
</reference>
<gene>
    <name evidence="5" type="ORF">J1792_17600</name>
</gene>
<proteinExistence type="predicted"/>
<dbReference type="InterPro" id="IPR036188">
    <property type="entry name" value="FAD/NAD-bd_sf"/>
</dbReference>
<evidence type="ECO:0000256" key="3">
    <source>
        <dbReference type="ARBA" id="ARBA00048132"/>
    </source>
</evidence>
<dbReference type="Proteomes" id="UP000664781">
    <property type="component" value="Unassembled WGS sequence"/>
</dbReference>
<dbReference type="InterPro" id="IPR023753">
    <property type="entry name" value="FAD/NAD-binding_dom"/>
</dbReference>